<organism evidence="1 2">
    <name type="scientific">Arctium lappa</name>
    <name type="common">Greater burdock</name>
    <name type="synonym">Lappa major</name>
    <dbReference type="NCBI Taxonomy" id="4217"/>
    <lineage>
        <taxon>Eukaryota</taxon>
        <taxon>Viridiplantae</taxon>
        <taxon>Streptophyta</taxon>
        <taxon>Embryophyta</taxon>
        <taxon>Tracheophyta</taxon>
        <taxon>Spermatophyta</taxon>
        <taxon>Magnoliopsida</taxon>
        <taxon>eudicotyledons</taxon>
        <taxon>Gunneridae</taxon>
        <taxon>Pentapetalae</taxon>
        <taxon>asterids</taxon>
        <taxon>campanulids</taxon>
        <taxon>Asterales</taxon>
        <taxon>Asteraceae</taxon>
        <taxon>Carduoideae</taxon>
        <taxon>Cardueae</taxon>
        <taxon>Arctiinae</taxon>
        <taxon>Arctium</taxon>
    </lineage>
</organism>
<reference evidence="2" key="1">
    <citation type="journal article" date="2022" name="Mol. Ecol. Resour.">
        <title>The genomes of chicory, endive, great burdock and yacon provide insights into Asteraceae palaeo-polyploidization history and plant inulin production.</title>
        <authorList>
            <person name="Fan W."/>
            <person name="Wang S."/>
            <person name="Wang H."/>
            <person name="Wang A."/>
            <person name="Jiang F."/>
            <person name="Liu H."/>
            <person name="Zhao H."/>
            <person name="Xu D."/>
            <person name="Zhang Y."/>
        </authorList>
    </citation>
    <scope>NUCLEOTIDE SEQUENCE [LARGE SCALE GENOMIC DNA]</scope>
    <source>
        <strain evidence="2">cv. Niubang</strain>
    </source>
</reference>
<proteinExistence type="predicted"/>
<evidence type="ECO:0000313" key="2">
    <source>
        <dbReference type="Proteomes" id="UP001055879"/>
    </source>
</evidence>
<name>A0ACB9AC06_ARCLA</name>
<comment type="caution">
    <text evidence="1">The sequence shown here is derived from an EMBL/GenBank/DDBJ whole genome shotgun (WGS) entry which is preliminary data.</text>
</comment>
<protein>
    <submittedName>
        <fullName evidence="1">Uncharacterized protein</fullName>
    </submittedName>
</protein>
<dbReference type="EMBL" id="CM042054">
    <property type="protein sequence ID" value="KAI3707672.1"/>
    <property type="molecule type" value="Genomic_DNA"/>
</dbReference>
<evidence type="ECO:0000313" key="1">
    <source>
        <dbReference type="EMBL" id="KAI3707672.1"/>
    </source>
</evidence>
<gene>
    <name evidence="1" type="ORF">L6452_26301</name>
</gene>
<dbReference type="Proteomes" id="UP001055879">
    <property type="component" value="Linkage Group LG08"/>
</dbReference>
<reference evidence="1 2" key="2">
    <citation type="journal article" date="2022" name="Mol. Ecol. Resour.">
        <title>The genomes of chicory, endive, great burdock and yacon provide insights into Asteraceae paleo-polyploidization history and plant inulin production.</title>
        <authorList>
            <person name="Fan W."/>
            <person name="Wang S."/>
            <person name="Wang H."/>
            <person name="Wang A."/>
            <person name="Jiang F."/>
            <person name="Liu H."/>
            <person name="Zhao H."/>
            <person name="Xu D."/>
            <person name="Zhang Y."/>
        </authorList>
    </citation>
    <scope>NUCLEOTIDE SEQUENCE [LARGE SCALE GENOMIC DNA]</scope>
    <source>
        <strain evidence="2">cv. Niubang</strain>
    </source>
</reference>
<keyword evidence="2" id="KW-1185">Reference proteome</keyword>
<sequence length="224" mass="24886">MTPQQNGVVERKNRTLVEAARTMLAYSDLPLCYVLNDRENLSKFQAKADEGIFIGYSLQSKAYRIYNTRTKTVLESINVTFDESKTRTSEHNSSELVPKDKASTSCSVEPDLQKNKHSQTLTESDLDLLFLDAFNDITIEDNNQTQVVSEHTTPDNTSEMVSPLVEPASTSAVSGEIQPETTTKEATTSAQCPTATEPDLPAIQDEFDNTNDQTYIDVLPSTHK</sequence>
<accession>A0ACB9AC06</accession>